<feature type="transmembrane region" description="Helical" evidence="1">
    <location>
        <begin position="7"/>
        <end position="28"/>
    </location>
</feature>
<evidence type="ECO:0000256" key="1">
    <source>
        <dbReference type="SAM" id="Phobius"/>
    </source>
</evidence>
<dbReference type="Proteomes" id="UP000176221">
    <property type="component" value="Unassembled WGS sequence"/>
</dbReference>
<sequence length="225" mass="24948">MRVHLKIVTGIFFFVIAVAAIILAVIIFQEPRHQEEPAVMVPPAGEIVLKGEILCLPHEDLDGLQTLECAFGIKDDEGRYFGLRDSKDDYSTISSLRMGVRYEISGTFEPKDDTRYKSMGTIEISGAEIADVPKEVSSEGEYICLDDSTTADSAAECVSGLRTTATDEYALHFDNFPRGVSKEIEINTRIRVSGTLVAIELISSDHWRKYGIKGIIDAKELIEIE</sequence>
<proteinExistence type="predicted"/>
<accession>A0A1G2N9U6</accession>
<gene>
    <name evidence="2" type="ORF">A2928_04480</name>
</gene>
<reference evidence="2 3" key="1">
    <citation type="journal article" date="2016" name="Nat. Commun.">
        <title>Thousands of microbial genomes shed light on interconnected biogeochemical processes in an aquifer system.</title>
        <authorList>
            <person name="Anantharaman K."/>
            <person name="Brown C.T."/>
            <person name="Hug L.A."/>
            <person name="Sharon I."/>
            <person name="Castelle C.J."/>
            <person name="Probst A.J."/>
            <person name="Thomas B.C."/>
            <person name="Singh A."/>
            <person name="Wilkins M.J."/>
            <person name="Karaoz U."/>
            <person name="Brodie E.L."/>
            <person name="Williams K.H."/>
            <person name="Hubbard S.S."/>
            <person name="Banfield J.F."/>
        </authorList>
    </citation>
    <scope>NUCLEOTIDE SEQUENCE [LARGE SCALE GENOMIC DNA]</scope>
</reference>
<name>A0A1G2N9U6_9BACT</name>
<evidence type="ECO:0000313" key="3">
    <source>
        <dbReference type="Proteomes" id="UP000176221"/>
    </source>
</evidence>
<protein>
    <submittedName>
        <fullName evidence="2">Uncharacterized protein</fullName>
    </submittedName>
</protein>
<dbReference type="AlphaFoldDB" id="A0A1G2N9U6"/>
<comment type="caution">
    <text evidence="2">The sequence shown here is derived from an EMBL/GenBank/DDBJ whole genome shotgun (WGS) entry which is preliminary data.</text>
</comment>
<keyword evidence="1" id="KW-0812">Transmembrane</keyword>
<evidence type="ECO:0000313" key="2">
    <source>
        <dbReference type="EMBL" id="OHA32915.1"/>
    </source>
</evidence>
<dbReference type="EMBL" id="MHRX01000037">
    <property type="protein sequence ID" value="OHA32915.1"/>
    <property type="molecule type" value="Genomic_DNA"/>
</dbReference>
<organism evidence="2 3">
    <name type="scientific">Candidatus Taylorbacteria bacterium RIFCSPLOWO2_01_FULL_45_15b</name>
    <dbReference type="NCBI Taxonomy" id="1802319"/>
    <lineage>
        <taxon>Bacteria</taxon>
        <taxon>Candidatus Tayloriibacteriota</taxon>
    </lineage>
</organism>
<keyword evidence="1" id="KW-1133">Transmembrane helix</keyword>
<keyword evidence="1" id="KW-0472">Membrane</keyword>